<name>A0A1H8XFR8_9FIRM</name>
<organism evidence="1 2">
    <name type="scientific">Propionispora vibrioides</name>
    <dbReference type="NCBI Taxonomy" id="112903"/>
    <lineage>
        <taxon>Bacteria</taxon>
        <taxon>Bacillati</taxon>
        <taxon>Bacillota</taxon>
        <taxon>Negativicutes</taxon>
        <taxon>Selenomonadales</taxon>
        <taxon>Sporomusaceae</taxon>
        <taxon>Propionispora</taxon>
    </lineage>
</organism>
<proteinExistence type="predicted"/>
<protein>
    <submittedName>
        <fullName evidence="1">Uncharacterized protein</fullName>
    </submittedName>
</protein>
<evidence type="ECO:0000313" key="1">
    <source>
        <dbReference type="EMBL" id="SEP38864.1"/>
    </source>
</evidence>
<dbReference type="EMBL" id="FODY01000023">
    <property type="protein sequence ID" value="SEP38864.1"/>
    <property type="molecule type" value="Genomic_DNA"/>
</dbReference>
<dbReference type="AlphaFoldDB" id="A0A1H8XFR8"/>
<dbReference type="Proteomes" id="UP000198847">
    <property type="component" value="Unassembled WGS sequence"/>
</dbReference>
<gene>
    <name evidence="1" type="ORF">SAMN04490178_12357</name>
</gene>
<evidence type="ECO:0000313" key="2">
    <source>
        <dbReference type="Proteomes" id="UP000198847"/>
    </source>
</evidence>
<keyword evidence="2" id="KW-1185">Reference proteome</keyword>
<sequence length="49" mass="5613">MTPISKALTRQGTKSTVDERLDRLNTYLGCRLGRYEKRQESPPVVSHHS</sequence>
<accession>A0A1H8XFR8</accession>
<dbReference type="STRING" id="112903.SAMN04490178_12357"/>
<reference evidence="1 2" key="1">
    <citation type="submission" date="2016-10" db="EMBL/GenBank/DDBJ databases">
        <authorList>
            <person name="de Groot N.N."/>
        </authorList>
    </citation>
    <scope>NUCLEOTIDE SEQUENCE [LARGE SCALE GENOMIC DNA]</scope>
    <source>
        <strain evidence="1 2">DSM 13305</strain>
    </source>
</reference>